<sequence>MATNGVATITLRCKVPPGHISGDIDEFNLGSFATSAKIGAVRERIQQQLPGNPTPVQQRILHGGRALVDDEQSLADALNVKRDPTQDTYVVHLLVRGNGASTPAPASQRIPVPGVGSVNPRPGQSPAPQQIHPGDVRQGNAHQLPQQQPQQPFLNQHVDPLIAHQRLHAQFVQQQHQQNQHAFSPFPHGFPGMPPRHNGGQTPHTVPAQPGSGEPPRNPGGLTPQPDAHPIAHDTPSSARPDTNSTPNSIPQPPVNAPHLAAGLPNPMHRPISGQGFHVEGVGQDGQRFSVHQQTFSIPVGGPQFGVPGMPGLSPFPGTAQRPATVPSLVASAAVAQAAVATDRARQASSDVNQSLQTLLAREDLNDDQRTRIREILDGAQRASGQATQARSALTQVMMAYNAPQMPTVGPLPPFGRPQETTPQHNSLPTIRTPSELTCYLLSAPDGPRAILYSPHHGTYHGNYNQGLSSASLLSQFASRSQQAEGAGVPPAPGAGQAGNLPNQGIEIQLPAELQPAEPAGPMQAILGHFWLLARIMIFAYFLLGSNMGWRRPFVLTVIGIGFWMIRMGLFGDGGLLRRWWDEIMQGPRPAQARAADGQADGQGAQDGVGAARPARMPTPEELAQRLLNQAARGNGNAAMNPQMRWLREQVRPAERAAALFVGSLWPGVGEAAVRAREQEERRLAEEEIAARRREEEERQRENEARDVKESEGSKTEEKATLEQNNAASSAAVDQSSQDAGTVSAATTES</sequence>
<feature type="region of interest" description="Disordered" evidence="1">
    <location>
        <begin position="688"/>
        <end position="750"/>
    </location>
</feature>
<keyword evidence="2" id="KW-1133">Transmembrane helix</keyword>
<feature type="compositionally biased region" description="Polar residues" evidence="1">
    <location>
        <begin position="235"/>
        <end position="249"/>
    </location>
</feature>
<reference evidence="4" key="3">
    <citation type="submission" date="2025-08" db="UniProtKB">
        <authorList>
            <consortium name="RefSeq"/>
        </authorList>
    </citation>
    <scope>IDENTIFICATION</scope>
    <source>
        <strain evidence="4">CBS 342.82</strain>
    </source>
</reference>
<evidence type="ECO:0000256" key="1">
    <source>
        <dbReference type="SAM" id="MobiDB-lite"/>
    </source>
</evidence>
<evidence type="ECO:0000313" key="4">
    <source>
        <dbReference type="RefSeq" id="XP_033456934.1"/>
    </source>
</evidence>
<dbReference type="InterPro" id="IPR029071">
    <property type="entry name" value="Ubiquitin-like_domsf"/>
</dbReference>
<dbReference type="AlphaFoldDB" id="A0A6J3LW52"/>
<evidence type="ECO:0000313" key="3">
    <source>
        <dbReference type="Proteomes" id="UP000504637"/>
    </source>
</evidence>
<feature type="compositionally biased region" description="Low complexity" evidence="1">
    <location>
        <begin position="171"/>
        <end position="181"/>
    </location>
</feature>
<dbReference type="Gene3D" id="3.10.20.90">
    <property type="entry name" value="Phosphatidylinositol 3-kinase Catalytic Subunit, Chain A, domain 1"/>
    <property type="match status" value="1"/>
</dbReference>
<feature type="compositionally biased region" description="Low complexity" evidence="1">
    <location>
        <begin position="482"/>
        <end position="499"/>
    </location>
</feature>
<feature type="compositionally biased region" description="Basic and acidic residues" evidence="1">
    <location>
        <begin position="688"/>
        <end position="721"/>
    </location>
</feature>
<protein>
    <recommendedName>
        <fullName evidence="5">Ubiquitin-like domain-containing protein</fullName>
    </recommendedName>
</protein>
<reference evidence="4" key="1">
    <citation type="submission" date="2020-01" db="EMBL/GenBank/DDBJ databases">
        <authorList>
            <consortium name="DOE Joint Genome Institute"/>
            <person name="Haridas S."/>
            <person name="Albert R."/>
            <person name="Binder M."/>
            <person name="Bloem J."/>
            <person name="Labutti K."/>
            <person name="Salamov A."/>
            <person name="Andreopoulos B."/>
            <person name="Baker S.E."/>
            <person name="Barry K."/>
            <person name="Bills G."/>
            <person name="Bluhm B.H."/>
            <person name="Cannon C."/>
            <person name="Castanera R."/>
            <person name="Culley D.E."/>
            <person name="Daum C."/>
            <person name="Ezra D."/>
            <person name="Gonzalez J.B."/>
            <person name="Henrissat B."/>
            <person name="Kuo A."/>
            <person name="Liang C."/>
            <person name="Lipzen A."/>
            <person name="Lutzoni F."/>
            <person name="Magnuson J."/>
            <person name="Mondo S."/>
            <person name="Nolan M."/>
            <person name="Ohm R."/>
            <person name="Pangilinan J."/>
            <person name="Park H.-J."/>
            <person name="Ramirez L."/>
            <person name="Alfaro M."/>
            <person name="Sun H."/>
            <person name="Tritt A."/>
            <person name="Yoshinaga Y."/>
            <person name="Zwiers L.-H."/>
            <person name="Turgeon B.G."/>
            <person name="Goodwin S.B."/>
            <person name="Spatafora J.W."/>
            <person name="Crous P.W."/>
            <person name="Grigoriev I.V."/>
        </authorList>
    </citation>
    <scope>NUCLEOTIDE SEQUENCE</scope>
    <source>
        <strain evidence="4">CBS 342.82</strain>
    </source>
</reference>
<feature type="region of interest" description="Disordered" evidence="1">
    <location>
        <begin position="171"/>
        <end position="276"/>
    </location>
</feature>
<evidence type="ECO:0008006" key="5">
    <source>
        <dbReference type="Google" id="ProtNLM"/>
    </source>
</evidence>
<keyword evidence="2" id="KW-0472">Membrane</keyword>
<organism evidence="4">
    <name type="scientific">Dissoconium aciculare CBS 342.82</name>
    <dbReference type="NCBI Taxonomy" id="1314786"/>
    <lineage>
        <taxon>Eukaryota</taxon>
        <taxon>Fungi</taxon>
        <taxon>Dikarya</taxon>
        <taxon>Ascomycota</taxon>
        <taxon>Pezizomycotina</taxon>
        <taxon>Dothideomycetes</taxon>
        <taxon>Dothideomycetidae</taxon>
        <taxon>Mycosphaerellales</taxon>
        <taxon>Dissoconiaceae</taxon>
        <taxon>Dissoconium</taxon>
    </lineage>
</organism>
<dbReference type="SUPFAM" id="SSF54236">
    <property type="entry name" value="Ubiquitin-like"/>
    <property type="match status" value="1"/>
</dbReference>
<feature type="region of interest" description="Disordered" evidence="1">
    <location>
        <begin position="100"/>
        <end position="147"/>
    </location>
</feature>
<feature type="transmembrane region" description="Helical" evidence="2">
    <location>
        <begin position="525"/>
        <end position="544"/>
    </location>
</feature>
<feature type="compositionally biased region" description="Low complexity" evidence="1">
    <location>
        <begin position="727"/>
        <end position="740"/>
    </location>
</feature>
<keyword evidence="2" id="KW-0812">Transmembrane</keyword>
<feature type="region of interest" description="Disordered" evidence="1">
    <location>
        <begin position="482"/>
        <end position="503"/>
    </location>
</feature>
<evidence type="ECO:0000256" key="2">
    <source>
        <dbReference type="SAM" id="Phobius"/>
    </source>
</evidence>
<dbReference type="RefSeq" id="XP_033456934.1">
    <property type="nucleotide sequence ID" value="XM_033607946.1"/>
</dbReference>
<dbReference type="Proteomes" id="UP000504637">
    <property type="component" value="Unplaced"/>
</dbReference>
<proteinExistence type="predicted"/>
<accession>A0A6J3LW52</accession>
<dbReference type="CDD" id="cd17039">
    <property type="entry name" value="Ubl_ubiquitin_like"/>
    <property type="match status" value="1"/>
</dbReference>
<feature type="region of interest" description="Disordered" evidence="1">
    <location>
        <begin position="593"/>
        <end position="615"/>
    </location>
</feature>
<feature type="compositionally biased region" description="Low complexity" evidence="1">
    <location>
        <begin position="593"/>
        <end position="613"/>
    </location>
</feature>
<gene>
    <name evidence="4" type="ORF">K489DRAFT_412581</name>
</gene>
<dbReference type="OrthoDB" id="21589at2759"/>
<keyword evidence="3" id="KW-1185">Reference proteome</keyword>
<dbReference type="GeneID" id="54365745"/>
<feature type="transmembrane region" description="Helical" evidence="2">
    <location>
        <begin position="550"/>
        <end position="570"/>
    </location>
</feature>
<reference evidence="4" key="2">
    <citation type="submission" date="2020-04" db="EMBL/GenBank/DDBJ databases">
        <authorList>
            <consortium name="NCBI Genome Project"/>
        </authorList>
    </citation>
    <scope>NUCLEOTIDE SEQUENCE</scope>
    <source>
        <strain evidence="4">CBS 342.82</strain>
    </source>
</reference>
<name>A0A6J3LW52_9PEZI</name>